<dbReference type="SUPFAM" id="SSF46689">
    <property type="entry name" value="Homeodomain-like"/>
    <property type="match status" value="2"/>
</dbReference>
<dbReference type="InterPro" id="IPR018060">
    <property type="entry name" value="HTH_AraC"/>
</dbReference>
<evidence type="ECO:0000259" key="4">
    <source>
        <dbReference type="PROSITE" id="PS01124"/>
    </source>
</evidence>
<evidence type="ECO:0000256" key="3">
    <source>
        <dbReference type="ARBA" id="ARBA00023163"/>
    </source>
</evidence>
<dbReference type="PANTHER" id="PTHR43280">
    <property type="entry name" value="ARAC-FAMILY TRANSCRIPTIONAL REGULATOR"/>
    <property type="match status" value="1"/>
</dbReference>
<evidence type="ECO:0000256" key="2">
    <source>
        <dbReference type="ARBA" id="ARBA00023125"/>
    </source>
</evidence>
<dbReference type="InterPro" id="IPR018062">
    <property type="entry name" value="HTH_AraC-typ_CS"/>
</dbReference>
<dbReference type="InterPro" id="IPR037923">
    <property type="entry name" value="HTH-like"/>
</dbReference>
<reference evidence="5 6" key="1">
    <citation type="submission" date="2019-05" db="EMBL/GenBank/DDBJ databases">
        <title>Panacibacter sp. strain 17mud1-8 Genome sequencing and assembly.</title>
        <authorList>
            <person name="Chhetri G."/>
        </authorList>
    </citation>
    <scope>NUCLEOTIDE SEQUENCE [LARGE SCALE GENOMIC DNA]</scope>
    <source>
        <strain evidence="5 6">17mud1-8</strain>
    </source>
</reference>
<dbReference type="Pfam" id="PF12833">
    <property type="entry name" value="HTH_18"/>
    <property type="match status" value="1"/>
</dbReference>
<dbReference type="GO" id="GO:0003700">
    <property type="term" value="F:DNA-binding transcription factor activity"/>
    <property type="evidence" value="ECO:0007669"/>
    <property type="project" value="InterPro"/>
</dbReference>
<sequence>MKVTEERIKHGFKGQRMIVLPRKIISDFLAKDHLTRSIYITDIGYYPKAIHHYVERKHGINQNILIYCVEGYGWVEINGRQISIEPSQYIIIPANQPHIYAADKGVAWTIYWVHFNGNLANYVVDLIIKHSKDYKPYLAYNENRIKLFEDIYSQLDKGYSDDTLRYVNMIFYHFLSSLLYEEKFNGEETNKLSVVSTSITFMKQNLNGVLSLQDLADKSSLSVSHFSTVFKRETGYSPIDYFNHLKVQQACQYLLFTNMSIKEISFSLGIEDQYYFSRMFAKLMNASPKEYRNRNKSS</sequence>
<dbReference type="OrthoDB" id="9813413at2"/>
<dbReference type="InterPro" id="IPR003313">
    <property type="entry name" value="AraC-bd"/>
</dbReference>
<evidence type="ECO:0000313" key="5">
    <source>
        <dbReference type="EMBL" id="TKK64540.1"/>
    </source>
</evidence>
<dbReference type="Proteomes" id="UP000305848">
    <property type="component" value="Unassembled WGS sequence"/>
</dbReference>
<dbReference type="GO" id="GO:0043565">
    <property type="term" value="F:sequence-specific DNA binding"/>
    <property type="evidence" value="ECO:0007669"/>
    <property type="project" value="InterPro"/>
</dbReference>
<dbReference type="Gene3D" id="1.10.10.60">
    <property type="entry name" value="Homeodomain-like"/>
    <property type="match status" value="2"/>
</dbReference>
<keyword evidence="3" id="KW-0804">Transcription</keyword>
<keyword evidence="2" id="KW-0238">DNA-binding</keyword>
<dbReference type="PROSITE" id="PS00041">
    <property type="entry name" value="HTH_ARAC_FAMILY_1"/>
    <property type="match status" value="1"/>
</dbReference>
<dbReference type="PANTHER" id="PTHR43280:SF30">
    <property type="entry name" value="MMSAB OPERON REGULATORY PROTEIN"/>
    <property type="match status" value="1"/>
</dbReference>
<dbReference type="SUPFAM" id="SSF51215">
    <property type="entry name" value="Regulatory protein AraC"/>
    <property type="match status" value="1"/>
</dbReference>
<organism evidence="5 6">
    <name type="scientific">Ilyomonas limi</name>
    <dbReference type="NCBI Taxonomy" id="2575867"/>
    <lineage>
        <taxon>Bacteria</taxon>
        <taxon>Pseudomonadati</taxon>
        <taxon>Bacteroidota</taxon>
        <taxon>Chitinophagia</taxon>
        <taxon>Chitinophagales</taxon>
        <taxon>Chitinophagaceae</taxon>
        <taxon>Ilyomonas</taxon>
    </lineage>
</organism>
<name>A0A4U3KQL9_9BACT</name>
<protein>
    <submittedName>
        <fullName evidence="5">Helix-turn-helix domain-containing protein</fullName>
    </submittedName>
</protein>
<dbReference type="Pfam" id="PF02311">
    <property type="entry name" value="AraC_binding"/>
    <property type="match status" value="1"/>
</dbReference>
<keyword evidence="6" id="KW-1185">Reference proteome</keyword>
<evidence type="ECO:0000313" key="6">
    <source>
        <dbReference type="Proteomes" id="UP000305848"/>
    </source>
</evidence>
<comment type="caution">
    <text evidence="5">The sequence shown here is derived from an EMBL/GenBank/DDBJ whole genome shotgun (WGS) entry which is preliminary data.</text>
</comment>
<dbReference type="RefSeq" id="WP_137264042.1">
    <property type="nucleotide sequence ID" value="NZ_SZQL01000032.1"/>
</dbReference>
<gene>
    <name evidence="5" type="ORF">FC093_22320</name>
</gene>
<keyword evidence="1" id="KW-0805">Transcription regulation</keyword>
<accession>A0A4U3KQL9</accession>
<dbReference type="Gene3D" id="2.60.120.280">
    <property type="entry name" value="Regulatory protein AraC"/>
    <property type="match status" value="1"/>
</dbReference>
<dbReference type="EMBL" id="SZQL01000032">
    <property type="protein sequence ID" value="TKK64540.1"/>
    <property type="molecule type" value="Genomic_DNA"/>
</dbReference>
<feature type="domain" description="HTH araC/xylS-type" evidence="4">
    <location>
        <begin position="196"/>
        <end position="294"/>
    </location>
</feature>
<dbReference type="PROSITE" id="PS01124">
    <property type="entry name" value="HTH_ARAC_FAMILY_2"/>
    <property type="match status" value="1"/>
</dbReference>
<proteinExistence type="predicted"/>
<dbReference type="AlphaFoldDB" id="A0A4U3KQL9"/>
<dbReference type="CDD" id="cd06986">
    <property type="entry name" value="cupin_MmsR-like_N"/>
    <property type="match status" value="1"/>
</dbReference>
<evidence type="ECO:0000256" key="1">
    <source>
        <dbReference type="ARBA" id="ARBA00023015"/>
    </source>
</evidence>
<dbReference type="SMART" id="SM00342">
    <property type="entry name" value="HTH_ARAC"/>
    <property type="match status" value="1"/>
</dbReference>
<dbReference type="InterPro" id="IPR009057">
    <property type="entry name" value="Homeodomain-like_sf"/>
</dbReference>